<feature type="transmembrane region" description="Helical" evidence="10">
    <location>
        <begin position="235"/>
        <end position="253"/>
    </location>
</feature>
<dbReference type="RefSeq" id="WP_119593244.1">
    <property type="nucleotide sequence ID" value="NZ_QXFM01000112.1"/>
</dbReference>
<evidence type="ECO:0000256" key="6">
    <source>
        <dbReference type="ARBA" id="ARBA00022692"/>
    </source>
</evidence>
<keyword evidence="5" id="KW-0762">Sugar transport</keyword>
<evidence type="ECO:0000256" key="10">
    <source>
        <dbReference type="SAM" id="Phobius"/>
    </source>
</evidence>
<keyword evidence="9 10" id="KW-0472">Membrane</keyword>
<evidence type="ECO:0000256" key="4">
    <source>
        <dbReference type="ARBA" id="ARBA00022475"/>
    </source>
</evidence>
<keyword evidence="6 10" id="KW-0812">Transmembrane</keyword>
<evidence type="ECO:0000313" key="12">
    <source>
        <dbReference type="EMBL" id="RIV83517.1"/>
    </source>
</evidence>
<accession>A0A3A1P3V0</accession>
<keyword evidence="4" id="KW-1003">Cell membrane</keyword>
<dbReference type="PANTHER" id="PTHR30413">
    <property type="entry name" value="INNER MEMBRANE TRANSPORT PERMEASE"/>
    <property type="match status" value="1"/>
</dbReference>
<dbReference type="Pfam" id="PF01061">
    <property type="entry name" value="ABC2_membrane"/>
    <property type="match status" value="1"/>
</dbReference>
<feature type="transmembrane region" description="Helical" evidence="10">
    <location>
        <begin position="142"/>
        <end position="164"/>
    </location>
</feature>
<feature type="domain" description="ABC-2 type transporter transmembrane" evidence="11">
    <location>
        <begin position="15"/>
        <end position="222"/>
    </location>
</feature>
<comment type="similarity">
    <text evidence="2">Belongs to the ABC-2 integral membrane protein family.</text>
</comment>
<evidence type="ECO:0000256" key="8">
    <source>
        <dbReference type="ARBA" id="ARBA00023047"/>
    </source>
</evidence>
<evidence type="ECO:0000256" key="5">
    <source>
        <dbReference type="ARBA" id="ARBA00022597"/>
    </source>
</evidence>
<sequence>MASFSQGLRIQIKVVKALMIRELLTRFGRDNIGFLWIMAEPLLFAGLVGLVWTFARGPEYHGVNVIAFVVTGYIPLTFLRHSFGRSAKIFQSNSSLLYHRQVKVLDFIVVRVTIEIVGAMMAYVFAGTVLIFLGYFPLPHDVGMLIAGWAIYVFFVMAVSMVLAPLSEMSEVVEKLVPISVYIAIPFSGVFNMASWLTPSLREPLMWSPMVSGMEMMRYGVFGNLVTPYYDIPKALSVSLICLLVGLILVRVVRRTMTVS</sequence>
<evidence type="ECO:0000256" key="9">
    <source>
        <dbReference type="ARBA" id="ARBA00023136"/>
    </source>
</evidence>
<keyword evidence="7 10" id="KW-1133">Transmembrane helix</keyword>
<name>A0A3A1P3V0_9SPHN</name>
<evidence type="ECO:0000256" key="3">
    <source>
        <dbReference type="ARBA" id="ARBA00022448"/>
    </source>
</evidence>
<keyword evidence="3" id="KW-0813">Transport</keyword>
<feature type="transmembrane region" description="Helical" evidence="10">
    <location>
        <begin position="104"/>
        <end position="136"/>
    </location>
</feature>
<comment type="subcellular location">
    <subcellularLocation>
        <location evidence="1">Cell membrane</location>
        <topology evidence="1">Multi-pass membrane protein</topology>
    </subcellularLocation>
</comment>
<gene>
    <name evidence="12" type="ORF">D2V17_13070</name>
</gene>
<evidence type="ECO:0000256" key="7">
    <source>
        <dbReference type="ARBA" id="ARBA00022989"/>
    </source>
</evidence>
<dbReference type="AlphaFoldDB" id="A0A3A1P3V0"/>
<dbReference type="InterPro" id="IPR013525">
    <property type="entry name" value="ABC2_TM"/>
</dbReference>
<dbReference type="GO" id="GO:0140359">
    <property type="term" value="F:ABC-type transporter activity"/>
    <property type="evidence" value="ECO:0007669"/>
    <property type="project" value="InterPro"/>
</dbReference>
<dbReference type="PRINTS" id="PR00164">
    <property type="entry name" value="ABC2TRNSPORT"/>
</dbReference>
<dbReference type="InterPro" id="IPR000412">
    <property type="entry name" value="ABC_2_transport"/>
</dbReference>
<dbReference type="OrthoDB" id="8479094at2"/>
<reference evidence="12 13" key="1">
    <citation type="submission" date="2018-08" db="EMBL/GenBank/DDBJ databases">
        <title>Erythrobacter zhengii sp.nov., a bacterium isolated from deep-sea sediment.</title>
        <authorList>
            <person name="Fang C."/>
            <person name="Wu Y.-H."/>
            <person name="Sun C."/>
            <person name="Wang H."/>
            <person name="Cheng H."/>
            <person name="Meng F.-X."/>
            <person name="Wang C.-S."/>
            <person name="Xu X.-W."/>
        </authorList>
    </citation>
    <scope>NUCLEOTIDE SEQUENCE [LARGE SCALE GENOMIC DNA]</scope>
    <source>
        <strain evidence="12 13">CCTCC AB 2015396</strain>
    </source>
</reference>
<feature type="transmembrane region" description="Helical" evidence="10">
    <location>
        <begin position="61"/>
        <end position="83"/>
    </location>
</feature>
<dbReference type="GO" id="GO:0015774">
    <property type="term" value="P:polysaccharide transport"/>
    <property type="evidence" value="ECO:0007669"/>
    <property type="project" value="UniProtKB-KW"/>
</dbReference>
<dbReference type="Proteomes" id="UP000265366">
    <property type="component" value="Unassembled WGS sequence"/>
</dbReference>
<evidence type="ECO:0000256" key="1">
    <source>
        <dbReference type="ARBA" id="ARBA00004651"/>
    </source>
</evidence>
<evidence type="ECO:0000259" key="11">
    <source>
        <dbReference type="Pfam" id="PF01061"/>
    </source>
</evidence>
<organism evidence="12 13">
    <name type="scientific">Aurantiacibacter xanthus</name>
    <dbReference type="NCBI Taxonomy" id="1784712"/>
    <lineage>
        <taxon>Bacteria</taxon>
        <taxon>Pseudomonadati</taxon>
        <taxon>Pseudomonadota</taxon>
        <taxon>Alphaproteobacteria</taxon>
        <taxon>Sphingomonadales</taxon>
        <taxon>Erythrobacteraceae</taxon>
        <taxon>Aurantiacibacter</taxon>
    </lineage>
</organism>
<evidence type="ECO:0000313" key="13">
    <source>
        <dbReference type="Proteomes" id="UP000265366"/>
    </source>
</evidence>
<dbReference type="GO" id="GO:0043190">
    <property type="term" value="C:ATP-binding cassette (ABC) transporter complex"/>
    <property type="evidence" value="ECO:0007669"/>
    <property type="project" value="InterPro"/>
</dbReference>
<evidence type="ECO:0000256" key="2">
    <source>
        <dbReference type="ARBA" id="ARBA00007783"/>
    </source>
</evidence>
<dbReference type="GO" id="GO:0015920">
    <property type="term" value="P:lipopolysaccharide transport"/>
    <property type="evidence" value="ECO:0007669"/>
    <property type="project" value="TreeGrafter"/>
</dbReference>
<comment type="caution">
    <text evidence="12">The sequence shown here is derived from an EMBL/GenBank/DDBJ whole genome shotgun (WGS) entry which is preliminary data.</text>
</comment>
<keyword evidence="13" id="KW-1185">Reference proteome</keyword>
<keyword evidence="8" id="KW-0625">Polysaccharide transport</keyword>
<protein>
    <submittedName>
        <fullName evidence="12">Capsule biosynthesis protein</fullName>
    </submittedName>
</protein>
<dbReference type="EMBL" id="QXFM01000112">
    <property type="protein sequence ID" value="RIV83517.1"/>
    <property type="molecule type" value="Genomic_DNA"/>
</dbReference>
<proteinExistence type="inferred from homology"/>
<feature type="transmembrane region" description="Helical" evidence="10">
    <location>
        <begin position="176"/>
        <end position="197"/>
    </location>
</feature>
<dbReference type="PANTHER" id="PTHR30413:SF10">
    <property type="entry name" value="CAPSULE POLYSACCHARIDE EXPORT INNER-MEMBRANE PROTEIN CTRC"/>
    <property type="match status" value="1"/>
</dbReference>
<feature type="transmembrane region" description="Helical" evidence="10">
    <location>
        <begin position="34"/>
        <end position="55"/>
    </location>
</feature>